<sequence>MLLHVGDNDFAAQIENEKGVVVVDFWATWCGPCKMIAPIIEQLANEIPEVKFAKVEVDENPSATSKYRISSIPTIMIFKDGAVVETVVGFRPKQELEQAIRNHM</sequence>
<dbReference type="PROSITE" id="PS51352">
    <property type="entry name" value="THIOREDOXIN_2"/>
    <property type="match status" value="1"/>
</dbReference>
<organism evidence="12 13">
    <name type="scientific">Clostridium amylolyticum</name>
    <dbReference type="NCBI Taxonomy" id="1121298"/>
    <lineage>
        <taxon>Bacteria</taxon>
        <taxon>Bacillati</taxon>
        <taxon>Bacillota</taxon>
        <taxon>Clostridia</taxon>
        <taxon>Eubacteriales</taxon>
        <taxon>Clostridiaceae</taxon>
        <taxon>Clostridium</taxon>
    </lineage>
</organism>
<dbReference type="NCBIfam" id="TIGR01068">
    <property type="entry name" value="thioredoxin"/>
    <property type="match status" value="1"/>
</dbReference>
<dbReference type="RefSeq" id="WP_073007029.1">
    <property type="nucleotide sequence ID" value="NZ_FQZO01000003.1"/>
</dbReference>
<feature type="site" description="Contributes to redox potential value" evidence="9">
    <location>
        <position position="32"/>
    </location>
</feature>
<protein>
    <recommendedName>
        <fullName evidence="2 7">Thioredoxin</fullName>
    </recommendedName>
</protein>
<dbReference type="Proteomes" id="UP000184080">
    <property type="component" value="Unassembled WGS sequence"/>
</dbReference>
<dbReference type="GO" id="GO:0045454">
    <property type="term" value="P:cell redox homeostasis"/>
    <property type="evidence" value="ECO:0007669"/>
    <property type="project" value="TreeGrafter"/>
</dbReference>
<dbReference type="PIRSF" id="PIRSF000077">
    <property type="entry name" value="Thioredoxin"/>
    <property type="match status" value="1"/>
</dbReference>
<evidence type="ECO:0000256" key="8">
    <source>
        <dbReference type="PIRNR" id="PIRNR000077"/>
    </source>
</evidence>
<feature type="active site" description="Nucleophile" evidence="9">
    <location>
        <position position="30"/>
    </location>
</feature>
<dbReference type="FunFam" id="3.40.30.10:FF:000001">
    <property type="entry name" value="Thioredoxin"/>
    <property type="match status" value="1"/>
</dbReference>
<evidence type="ECO:0000313" key="13">
    <source>
        <dbReference type="Proteomes" id="UP000184080"/>
    </source>
</evidence>
<dbReference type="PROSITE" id="PS00194">
    <property type="entry name" value="THIOREDOXIN_1"/>
    <property type="match status" value="1"/>
</dbReference>
<dbReference type="OrthoDB" id="9790390at2"/>
<keyword evidence="13" id="KW-1185">Reference proteome</keyword>
<dbReference type="Pfam" id="PF00085">
    <property type="entry name" value="Thioredoxin"/>
    <property type="match status" value="1"/>
</dbReference>
<dbReference type="InterPro" id="IPR036249">
    <property type="entry name" value="Thioredoxin-like_sf"/>
</dbReference>
<comment type="similarity">
    <text evidence="1 8">Belongs to the thioredoxin family.</text>
</comment>
<feature type="site" description="Contributes to redox potential value" evidence="9">
    <location>
        <position position="31"/>
    </location>
</feature>
<evidence type="ECO:0000313" key="12">
    <source>
        <dbReference type="EMBL" id="SHJ21837.1"/>
    </source>
</evidence>
<feature type="disulfide bond" description="Redox-active" evidence="10">
    <location>
        <begin position="30"/>
        <end position="33"/>
    </location>
</feature>
<evidence type="ECO:0000256" key="3">
    <source>
        <dbReference type="ARBA" id="ARBA00022448"/>
    </source>
</evidence>
<feature type="domain" description="Thioredoxin" evidence="11">
    <location>
        <begin position="1"/>
        <end position="104"/>
    </location>
</feature>
<dbReference type="CDD" id="cd02947">
    <property type="entry name" value="TRX_family"/>
    <property type="match status" value="1"/>
</dbReference>
<dbReference type="SUPFAM" id="SSF52833">
    <property type="entry name" value="Thioredoxin-like"/>
    <property type="match status" value="1"/>
</dbReference>
<dbReference type="InterPro" id="IPR017937">
    <property type="entry name" value="Thioredoxin_CS"/>
</dbReference>
<evidence type="ECO:0000256" key="6">
    <source>
        <dbReference type="ARBA" id="ARBA00023284"/>
    </source>
</evidence>
<dbReference type="InterPro" id="IPR013766">
    <property type="entry name" value="Thioredoxin_domain"/>
</dbReference>
<keyword evidence="4" id="KW-0249">Electron transport</keyword>
<evidence type="ECO:0000256" key="1">
    <source>
        <dbReference type="ARBA" id="ARBA00008987"/>
    </source>
</evidence>
<dbReference type="Gene3D" id="3.40.30.10">
    <property type="entry name" value="Glutaredoxin"/>
    <property type="match status" value="1"/>
</dbReference>
<keyword evidence="6 10" id="KW-0676">Redox-active center</keyword>
<keyword evidence="5 10" id="KW-1015">Disulfide bond</keyword>
<evidence type="ECO:0000256" key="4">
    <source>
        <dbReference type="ARBA" id="ARBA00022982"/>
    </source>
</evidence>
<dbReference type="PANTHER" id="PTHR45663:SF11">
    <property type="entry name" value="GEO12009P1"/>
    <property type="match status" value="1"/>
</dbReference>
<dbReference type="GO" id="GO:0015035">
    <property type="term" value="F:protein-disulfide reductase activity"/>
    <property type="evidence" value="ECO:0007669"/>
    <property type="project" value="UniProtKB-UniRule"/>
</dbReference>
<keyword evidence="3" id="KW-0813">Transport</keyword>
<feature type="site" description="Deprotonates C-terminal active site Cys" evidence="9">
    <location>
        <position position="24"/>
    </location>
</feature>
<evidence type="ECO:0000256" key="2">
    <source>
        <dbReference type="ARBA" id="ARBA00020570"/>
    </source>
</evidence>
<dbReference type="EMBL" id="FQZO01000003">
    <property type="protein sequence ID" value="SHJ21837.1"/>
    <property type="molecule type" value="Genomic_DNA"/>
</dbReference>
<dbReference type="PANTHER" id="PTHR45663">
    <property type="entry name" value="GEO12009P1"/>
    <property type="match status" value="1"/>
</dbReference>
<dbReference type="AlphaFoldDB" id="A0A1M6HHZ5"/>
<reference evidence="12 13" key="1">
    <citation type="submission" date="2016-11" db="EMBL/GenBank/DDBJ databases">
        <authorList>
            <person name="Jaros S."/>
            <person name="Januszkiewicz K."/>
            <person name="Wedrychowicz H."/>
        </authorList>
    </citation>
    <scope>NUCLEOTIDE SEQUENCE [LARGE SCALE GENOMIC DNA]</scope>
    <source>
        <strain evidence="12 13">DSM 21864</strain>
    </source>
</reference>
<dbReference type="PRINTS" id="PR00421">
    <property type="entry name" value="THIOREDOXIN"/>
</dbReference>
<feature type="active site" description="Nucleophile" evidence="9">
    <location>
        <position position="33"/>
    </location>
</feature>
<evidence type="ECO:0000256" key="10">
    <source>
        <dbReference type="PIRSR" id="PIRSR000077-4"/>
    </source>
</evidence>
<evidence type="ECO:0000259" key="11">
    <source>
        <dbReference type="PROSITE" id="PS51352"/>
    </source>
</evidence>
<dbReference type="InterPro" id="IPR005746">
    <property type="entry name" value="Thioredoxin"/>
</dbReference>
<proteinExistence type="inferred from homology"/>
<evidence type="ECO:0000256" key="9">
    <source>
        <dbReference type="PIRSR" id="PIRSR000077-1"/>
    </source>
</evidence>
<name>A0A1M6HHZ5_9CLOT</name>
<dbReference type="STRING" id="1121298.SAMN05444401_2528"/>
<dbReference type="GO" id="GO:0005829">
    <property type="term" value="C:cytosol"/>
    <property type="evidence" value="ECO:0007669"/>
    <property type="project" value="TreeGrafter"/>
</dbReference>
<gene>
    <name evidence="12" type="ORF">SAMN05444401_2528</name>
</gene>
<evidence type="ECO:0000256" key="5">
    <source>
        <dbReference type="ARBA" id="ARBA00023157"/>
    </source>
</evidence>
<evidence type="ECO:0000256" key="7">
    <source>
        <dbReference type="NCBIfam" id="TIGR01068"/>
    </source>
</evidence>
<accession>A0A1M6HHZ5</accession>